<evidence type="ECO:0000313" key="2">
    <source>
        <dbReference type="EMBL" id="CAB4530969.1"/>
    </source>
</evidence>
<dbReference type="PANTHER" id="PTHR21011:SF1">
    <property type="entry name" value="SMALL RIBOSOMAL SUBUNIT PROTEIN BS6M"/>
    <property type="match status" value="1"/>
</dbReference>
<comment type="similarity">
    <text evidence="1">Belongs to the bacterial ribosomal protein bS6 family.</text>
</comment>
<dbReference type="EMBL" id="CAEZYU010000004">
    <property type="protein sequence ID" value="CAB4728960.1"/>
    <property type="molecule type" value="Genomic_DNA"/>
</dbReference>
<dbReference type="GO" id="GO:0006412">
    <property type="term" value="P:translation"/>
    <property type="evidence" value="ECO:0007669"/>
    <property type="project" value="InterPro"/>
</dbReference>
<dbReference type="NCBIfam" id="TIGR00166">
    <property type="entry name" value="S6"/>
    <property type="match status" value="1"/>
</dbReference>
<dbReference type="AlphaFoldDB" id="A0A6J6AY45"/>
<dbReference type="GO" id="GO:0005840">
    <property type="term" value="C:ribosome"/>
    <property type="evidence" value="ECO:0007669"/>
    <property type="project" value="InterPro"/>
</dbReference>
<dbReference type="Gene3D" id="3.30.70.60">
    <property type="match status" value="1"/>
</dbReference>
<dbReference type="EMBL" id="CAEZSF010000017">
    <property type="protein sequence ID" value="CAB4530969.1"/>
    <property type="molecule type" value="Genomic_DNA"/>
</dbReference>
<dbReference type="GO" id="GO:0070181">
    <property type="term" value="F:small ribosomal subunit rRNA binding"/>
    <property type="evidence" value="ECO:0007669"/>
    <property type="project" value="TreeGrafter"/>
</dbReference>
<dbReference type="GO" id="GO:0005737">
    <property type="term" value="C:cytoplasm"/>
    <property type="evidence" value="ECO:0007669"/>
    <property type="project" value="UniProtKB-ARBA"/>
</dbReference>
<proteinExistence type="inferred from homology"/>
<gene>
    <name evidence="2" type="ORF">UFOPK1358_00329</name>
    <name evidence="3" type="ORF">UFOPK2766_00182</name>
    <name evidence="4" type="ORF">UFOPK3519_01313</name>
</gene>
<dbReference type="InterPro" id="IPR035980">
    <property type="entry name" value="Ribosomal_bS6_sf"/>
</dbReference>
<dbReference type="CDD" id="cd00473">
    <property type="entry name" value="bS6"/>
    <property type="match status" value="1"/>
</dbReference>
<dbReference type="PANTHER" id="PTHR21011">
    <property type="entry name" value="MITOCHONDRIAL 28S RIBOSOMAL PROTEIN S6"/>
    <property type="match status" value="1"/>
</dbReference>
<dbReference type="HAMAP" id="MF_00360">
    <property type="entry name" value="Ribosomal_bS6"/>
    <property type="match status" value="1"/>
</dbReference>
<evidence type="ECO:0000313" key="3">
    <source>
        <dbReference type="EMBL" id="CAB4728960.1"/>
    </source>
</evidence>
<protein>
    <submittedName>
        <fullName evidence="2">Unannotated protein</fullName>
    </submittedName>
</protein>
<dbReference type="InterPro" id="IPR020814">
    <property type="entry name" value="Ribosomal_S6_plastid/chlpt"/>
</dbReference>
<organism evidence="2">
    <name type="scientific">freshwater metagenome</name>
    <dbReference type="NCBI Taxonomy" id="449393"/>
    <lineage>
        <taxon>unclassified sequences</taxon>
        <taxon>metagenomes</taxon>
        <taxon>ecological metagenomes</taxon>
    </lineage>
</organism>
<dbReference type="InterPro" id="IPR000529">
    <property type="entry name" value="Ribosomal_bS6"/>
</dbReference>
<dbReference type="GO" id="GO:0003735">
    <property type="term" value="F:structural constituent of ribosome"/>
    <property type="evidence" value="ECO:0007669"/>
    <property type="project" value="InterPro"/>
</dbReference>
<dbReference type="Pfam" id="PF01250">
    <property type="entry name" value="Ribosomal_S6"/>
    <property type="match status" value="1"/>
</dbReference>
<dbReference type="SUPFAM" id="SSF54995">
    <property type="entry name" value="Ribosomal protein S6"/>
    <property type="match status" value="1"/>
</dbReference>
<name>A0A6J6AY45_9ZZZZ</name>
<sequence length="110" mass="12509">MVTRVYELMIIIDQDVDDVVGKGIITKAKEMIEAEGGTVPTVDHWGRRRFAYQINHKSEGVYSVLEIVTQAPNLDEIDRFLRLADEVVRHKIYRLPDSEATKRGLLTPAS</sequence>
<evidence type="ECO:0000313" key="4">
    <source>
        <dbReference type="EMBL" id="CAB4909368.1"/>
    </source>
</evidence>
<accession>A0A6J6AY45</accession>
<reference evidence="2" key="1">
    <citation type="submission" date="2020-05" db="EMBL/GenBank/DDBJ databases">
        <authorList>
            <person name="Chiriac C."/>
            <person name="Salcher M."/>
            <person name="Ghai R."/>
            <person name="Kavagutti S V."/>
        </authorList>
    </citation>
    <scope>NUCLEOTIDE SEQUENCE</scope>
</reference>
<dbReference type="InterPro" id="IPR014717">
    <property type="entry name" value="Transl_elong_EF1B/ribsomal_bS6"/>
</dbReference>
<evidence type="ECO:0000256" key="1">
    <source>
        <dbReference type="ARBA" id="ARBA00009512"/>
    </source>
</evidence>
<dbReference type="EMBL" id="CAFBMG010000115">
    <property type="protein sequence ID" value="CAB4909368.1"/>
    <property type="molecule type" value="Genomic_DNA"/>
</dbReference>